<sequence length="182" mass="19513">MTRNIPIGQLGPADLDAYFQLRLRGLAEHPEAFGQSHAEALAKGAAQHEVMLDGRSAAEGNFILGASLSAEGPLVGTIAMVRSPGERKRHRASVVGMYVVPEASRQGVGRALLEALLARAARIDGVRQLELGVTSTNVAARRLYESFGFVAYGREIDALRVGSEYHDADLMVCFITPRVPSS</sequence>
<keyword evidence="1 3" id="KW-0808">Transferase</keyword>
<dbReference type="GO" id="GO:0008080">
    <property type="term" value="F:N-acetyltransferase activity"/>
    <property type="evidence" value="ECO:0007669"/>
    <property type="project" value="InterPro"/>
</dbReference>
<gene>
    <name evidence="3" type="ORF">SAMN05192543_101751</name>
</gene>
<dbReference type="STRING" id="420953.SAMN05192543_101751"/>
<evidence type="ECO:0000313" key="4">
    <source>
        <dbReference type="Proteomes" id="UP000199548"/>
    </source>
</evidence>
<keyword evidence="4" id="KW-1185">Reference proteome</keyword>
<dbReference type="AlphaFoldDB" id="A0A1I3E9G5"/>
<dbReference type="InterPro" id="IPR016181">
    <property type="entry name" value="Acyl_CoA_acyltransferase"/>
</dbReference>
<dbReference type="SUPFAM" id="SSF55729">
    <property type="entry name" value="Acyl-CoA N-acyltransferases (Nat)"/>
    <property type="match status" value="1"/>
</dbReference>
<dbReference type="PROSITE" id="PS51186">
    <property type="entry name" value="GNAT"/>
    <property type="match status" value="1"/>
</dbReference>
<reference evidence="3 4" key="1">
    <citation type="submission" date="2016-10" db="EMBL/GenBank/DDBJ databases">
        <authorList>
            <person name="de Groot N.N."/>
        </authorList>
    </citation>
    <scope>NUCLEOTIDE SEQUENCE [LARGE SCALE GENOMIC DNA]</scope>
    <source>
        <strain evidence="3 4">LMG 23650</strain>
    </source>
</reference>
<evidence type="ECO:0000256" key="1">
    <source>
        <dbReference type="ARBA" id="ARBA00022679"/>
    </source>
</evidence>
<dbReference type="Proteomes" id="UP000199548">
    <property type="component" value="Unassembled WGS sequence"/>
</dbReference>
<dbReference type="EMBL" id="FOQU01000001">
    <property type="protein sequence ID" value="SFH95630.1"/>
    <property type="molecule type" value="Genomic_DNA"/>
</dbReference>
<proteinExistence type="predicted"/>
<dbReference type="PANTHER" id="PTHR13947:SF37">
    <property type="entry name" value="LD18367P"/>
    <property type="match status" value="1"/>
</dbReference>
<dbReference type="OrthoDB" id="9799092at2"/>
<dbReference type="InterPro" id="IPR050769">
    <property type="entry name" value="NAT_camello-type"/>
</dbReference>
<dbReference type="RefSeq" id="WP_091007544.1">
    <property type="nucleotide sequence ID" value="NZ_CP041743.1"/>
</dbReference>
<protein>
    <submittedName>
        <fullName evidence="3">Protein N-acetyltransferase, RimJ/RimL family</fullName>
    </submittedName>
</protein>
<dbReference type="InterPro" id="IPR000182">
    <property type="entry name" value="GNAT_dom"/>
</dbReference>
<evidence type="ECO:0000313" key="3">
    <source>
        <dbReference type="EMBL" id="SFH95630.1"/>
    </source>
</evidence>
<name>A0A1I3E9G5_9BURK</name>
<organism evidence="3 4">
    <name type="scientific">Paraburkholderia megapolitana</name>
    <dbReference type="NCBI Taxonomy" id="420953"/>
    <lineage>
        <taxon>Bacteria</taxon>
        <taxon>Pseudomonadati</taxon>
        <taxon>Pseudomonadota</taxon>
        <taxon>Betaproteobacteria</taxon>
        <taxon>Burkholderiales</taxon>
        <taxon>Burkholderiaceae</taxon>
        <taxon>Paraburkholderia</taxon>
    </lineage>
</organism>
<evidence type="ECO:0000259" key="2">
    <source>
        <dbReference type="PROSITE" id="PS51186"/>
    </source>
</evidence>
<dbReference type="Pfam" id="PF00583">
    <property type="entry name" value="Acetyltransf_1"/>
    <property type="match status" value="1"/>
</dbReference>
<dbReference type="PANTHER" id="PTHR13947">
    <property type="entry name" value="GNAT FAMILY N-ACETYLTRANSFERASE"/>
    <property type="match status" value="1"/>
</dbReference>
<dbReference type="Gene3D" id="3.40.630.30">
    <property type="match status" value="1"/>
</dbReference>
<feature type="domain" description="N-acetyltransferase" evidence="2">
    <location>
        <begin position="5"/>
        <end position="176"/>
    </location>
</feature>
<accession>A0A1I3E9G5</accession>